<dbReference type="AlphaFoldDB" id="A0A3B0WSC9"/>
<evidence type="ECO:0000256" key="3">
    <source>
        <dbReference type="ARBA" id="ARBA00022692"/>
    </source>
</evidence>
<gene>
    <name evidence="7" type="ORF">MNBD_GAMMA02-579</name>
</gene>
<dbReference type="Pfam" id="PF04442">
    <property type="entry name" value="CtaG_Cox11"/>
    <property type="match status" value="1"/>
</dbReference>
<name>A0A3B0WSC9_9ZZZZ</name>
<dbReference type="NCBIfam" id="NF003465">
    <property type="entry name" value="PRK05089.1"/>
    <property type="match status" value="1"/>
</dbReference>
<evidence type="ECO:0000256" key="2">
    <source>
        <dbReference type="ARBA" id="ARBA00004167"/>
    </source>
</evidence>
<evidence type="ECO:0000313" key="7">
    <source>
        <dbReference type="EMBL" id="VAW47216.1"/>
    </source>
</evidence>
<protein>
    <submittedName>
        <fullName evidence="7">Cytochrome oxidase biogenesis protein Cox11-CtaG, copper delivery to Cox1</fullName>
    </submittedName>
</protein>
<comment type="subcellular location">
    <subcellularLocation>
        <location evidence="2">Membrane</location>
        <topology evidence="2">Single-pass membrane protein</topology>
    </subcellularLocation>
</comment>
<dbReference type="GO" id="GO:0005507">
    <property type="term" value="F:copper ion binding"/>
    <property type="evidence" value="ECO:0007669"/>
    <property type="project" value="InterPro"/>
</dbReference>
<feature type="transmembrane region" description="Helical" evidence="6">
    <location>
        <begin position="15"/>
        <end position="37"/>
    </location>
</feature>
<keyword evidence="3 6" id="KW-0812">Transmembrane</keyword>
<evidence type="ECO:0000256" key="1">
    <source>
        <dbReference type="ARBA" id="ARBA00004007"/>
    </source>
</evidence>
<comment type="function">
    <text evidence="1">Exerts its effect at some terminal stage of cytochrome c oxidase synthesis, probably by being involved in the insertion of the copper B into subunit I.</text>
</comment>
<dbReference type="InterPro" id="IPR007533">
    <property type="entry name" value="Cyt_c_oxidase_assmbl_CtaG"/>
</dbReference>
<organism evidence="7">
    <name type="scientific">hydrothermal vent metagenome</name>
    <dbReference type="NCBI Taxonomy" id="652676"/>
    <lineage>
        <taxon>unclassified sequences</taxon>
        <taxon>metagenomes</taxon>
        <taxon>ecological metagenomes</taxon>
    </lineage>
</organism>
<dbReference type="PANTHER" id="PTHR21320">
    <property type="entry name" value="CYTOCHROME C OXIDASE ASSEMBLY PROTEIN COX11-RELATED"/>
    <property type="match status" value="1"/>
</dbReference>
<dbReference type="InterPro" id="IPR023471">
    <property type="entry name" value="CtaG/Cox11_dom_sf"/>
</dbReference>
<keyword evidence="4 6" id="KW-1133">Transmembrane helix</keyword>
<dbReference type="GO" id="GO:0016020">
    <property type="term" value="C:membrane"/>
    <property type="evidence" value="ECO:0007669"/>
    <property type="project" value="UniProtKB-SubCell"/>
</dbReference>
<dbReference type="PIRSF" id="PIRSF005413">
    <property type="entry name" value="COX11"/>
    <property type="match status" value="1"/>
</dbReference>
<evidence type="ECO:0000256" key="4">
    <source>
        <dbReference type="ARBA" id="ARBA00022989"/>
    </source>
</evidence>
<reference evidence="7" key="1">
    <citation type="submission" date="2018-06" db="EMBL/GenBank/DDBJ databases">
        <authorList>
            <person name="Zhirakovskaya E."/>
        </authorList>
    </citation>
    <scope>NUCLEOTIDE SEQUENCE</scope>
</reference>
<dbReference type="PANTHER" id="PTHR21320:SF3">
    <property type="entry name" value="CYTOCHROME C OXIDASE ASSEMBLY PROTEIN COX11, MITOCHONDRIAL-RELATED"/>
    <property type="match status" value="1"/>
</dbReference>
<proteinExistence type="predicted"/>
<dbReference type="EMBL" id="UOFA01000327">
    <property type="protein sequence ID" value="VAW47216.1"/>
    <property type="molecule type" value="Genomic_DNA"/>
</dbReference>
<accession>A0A3B0WSC9</accession>
<evidence type="ECO:0000256" key="5">
    <source>
        <dbReference type="ARBA" id="ARBA00023136"/>
    </source>
</evidence>
<dbReference type="SUPFAM" id="SSF110111">
    <property type="entry name" value="Ctag/Cox11"/>
    <property type="match status" value="1"/>
</dbReference>
<evidence type="ECO:0000256" key="6">
    <source>
        <dbReference type="SAM" id="Phobius"/>
    </source>
</evidence>
<keyword evidence="5 6" id="KW-0472">Membrane</keyword>
<dbReference type="Gene3D" id="2.60.370.10">
    <property type="entry name" value="Ctag/Cox11"/>
    <property type="match status" value="1"/>
</dbReference>
<sequence>MQQNRQNIKKDNFKVLKLGIAASVLMVGFGFALVPLYDIICDITGLNGKTGVLAASEVKEQAVNHTVTIQFDGTVNSGLPWSLKPKQFSMEVMPGKLYSTEYIAKNMAAVDVTGQAVPSVAPNAASIYFSKTECFCFTEQLLAAGEQKIMPVTFIVSPDIPRDIDVLTLSYTFFNKSRMAQQAAGNASHEATEI</sequence>